<feature type="transmembrane region" description="Helical" evidence="10">
    <location>
        <begin position="191"/>
        <end position="212"/>
    </location>
</feature>
<keyword evidence="6" id="KW-0029">Amino-acid transport</keyword>
<dbReference type="GO" id="GO:0042941">
    <property type="term" value="P:D-alanine transmembrane transport"/>
    <property type="evidence" value="ECO:0007669"/>
    <property type="project" value="TreeGrafter"/>
</dbReference>
<dbReference type="RefSeq" id="WP_004010075.1">
    <property type="nucleotide sequence ID" value="NZ_GL622340.1"/>
</dbReference>
<dbReference type="Proteomes" id="UP000005573">
    <property type="component" value="Unassembled WGS sequence"/>
</dbReference>
<evidence type="ECO:0000256" key="10">
    <source>
        <dbReference type="SAM" id="Phobius"/>
    </source>
</evidence>
<sequence>MDLILQQLINGLSLGSIYALIALGYTMVYGIIQLINFAHGDVLMVGAYAGFAGMVLLHLDPFTSLLAAMIICAILGMLIERLAYKPLRHSTRIAVLITAIGMSLLIEYVTMYFVGAEARAYPAQTGWLSASYHFGGVNLSMIQIIIVVVSVILMVVLQFIIKKTRIGKAMRAVSQDQDAAKLMGISVDNTISFTFALGSALAGAAGVLWGLYYTSITPLMGIMPGLKAFVAAVLGGIGLIPGALVGGYLVGLLETIVNSLGLSTFRDAAVFLVLIIVLIFKPAGILGKNVQEKV</sequence>
<evidence type="ECO:0000313" key="12">
    <source>
        <dbReference type="Proteomes" id="UP000005573"/>
    </source>
</evidence>
<evidence type="ECO:0000256" key="2">
    <source>
        <dbReference type="ARBA" id="ARBA00022448"/>
    </source>
</evidence>
<dbReference type="EMBL" id="AEPY01000011">
    <property type="protein sequence ID" value="EFU79597.1"/>
    <property type="molecule type" value="Genomic_DNA"/>
</dbReference>
<feature type="transmembrane region" description="Helical" evidence="10">
    <location>
        <begin position="93"/>
        <end position="114"/>
    </location>
</feature>
<dbReference type="PANTHER" id="PTHR11795:SF371">
    <property type="entry name" value="HIGH-AFFINITY BRANCHED-CHAIN AMINO ACID TRANSPORT SYSTEM PERMEASE PROTEIN LIVH"/>
    <property type="match status" value="1"/>
</dbReference>
<dbReference type="PANTHER" id="PTHR11795">
    <property type="entry name" value="BRANCHED-CHAIN AMINO ACID TRANSPORT SYSTEM PERMEASE PROTEIN LIVH"/>
    <property type="match status" value="1"/>
</dbReference>
<proteinExistence type="inferred from homology"/>
<gene>
    <name evidence="11" type="ORF">HMPREF0388_1700</name>
</gene>
<dbReference type="GO" id="GO:0015808">
    <property type="term" value="P:L-alanine transport"/>
    <property type="evidence" value="ECO:0007669"/>
    <property type="project" value="TreeGrafter"/>
</dbReference>
<organism evidence="11 12">
    <name type="scientific">Mobiluncus curtisii ATCC 51333</name>
    <dbReference type="NCBI Taxonomy" id="887326"/>
    <lineage>
        <taxon>Bacteria</taxon>
        <taxon>Bacillati</taxon>
        <taxon>Actinomycetota</taxon>
        <taxon>Actinomycetes</taxon>
        <taxon>Actinomycetales</taxon>
        <taxon>Actinomycetaceae</taxon>
        <taxon>Mobiluncus</taxon>
    </lineage>
</organism>
<evidence type="ECO:0000256" key="4">
    <source>
        <dbReference type="ARBA" id="ARBA00022519"/>
    </source>
</evidence>
<comment type="subcellular location">
    <subcellularLocation>
        <location evidence="1">Cell membrane</location>
        <topology evidence="1">Multi-pass membrane protein</topology>
    </subcellularLocation>
</comment>
<dbReference type="Pfam" id="PF02653">
    <property type="entry name" value="BPD_transp_2"/>
    <property type="match status" value="1"/>
</dbReference>
<evidence type="ECO:0000256" key="5">
    <source>
        <dbReference type="ARBA" id="ARBA00022692"/>
    </source>
</evidence>
<evidence type="ECO:0000256" key="6">
    <source>
        <dbReference type="ARBA" id="ARBA00022970"/>
    </source>
</evidence>
<protein>
    <submittedName>
        <fullName evidence="11">Branched-chain amino acid ABC transporter, permease protein</fullName>
    </submittedName>
</protein>
<feature type="transmembrane region" description="Helical" evidence="10">
    <location>
        <begin position="134"/>
        <end position="161"/>
    </location>
</feature>
<evidence type="ECO:0000256" key="3">
    <source>
        <dbReference type="ARBA" id="ARBA00022475"/>
    </source>
</evidence>
<dbReference type="GO" id="GO:0015188">
    <property type="term" value="F:L-isoleucine transmembrane transporter activity"/>
    <property type="evidence" value="ECO:0007669"/>
    <property type="project" value="TreeGrafter"/>
</dbReference>
<feature type="transmembrane region" description="Helical" evidence="10">
    <location>
        <begin position="232"/>
        <end position="256"/>
    </location>
</feature>
<keyword evidence="3" id="KW-1003">Cell membrane</keyword>
<feature type="transmembrane region" description="Helical" evidence="10">
    <location>
        <begin position="268"/>
        <end position="287"/>
    </location>
</feature>
<evidence type="ECO:0000256" key="8">
    <source>
        <dbReference type="ARBA" id="ARBA00023136"/>
    </source>
</evidence>
<evidence type="ECO:0000256" key="1">
    <source>
        <dbReference type="ARBA" id="ARBA00004651"/>
    </source>
</evidence>
<dbReference type="CDD" id="cd06582">
    <property type="entry name" value="TM_PBP1_LivH_like"/>
    <property type="match status" value="1"/>
</dbReference>
<keyword evidence="5 10" id="KW-0812">Transmembrane</keyword>
<feature type="transmembrane region" description="Helical" evidence="10">
    <location>
        <begin position="65"/>
        <end position="84"/>
    </location>
</feature>
<name>E6M0W7_9ACTO</name>
<keyword evidence="8 10" id="KW-0472">Membrane</keyword>
<keyword evidence="7 10" id="KW-1133">Transmembrane helix</keyword>
<keyword evidence="2" id="KW-0813">Transport</keyword>
<dbReference type="GO" id="GO:0005304">
    <property type="term" value="F:L-valine transmembrane transporter activity"/>
    <property type="evidence" value="ECO:0007669"/>
    <property type="project" value="TreeGrafter"/>
</dbReference>
<dbReference type="GO" id="GO:0015190">
    <property type="term" value="F:L-leucine transmembrane transporter activity"/>
    <property type="evidence" value="ECO:0007669"/>
    <property type="project" value="TreeGrafter"/>
</dbReference>
<dbReference type="InterPro" id="IPR052157">
    <property type="entry name" value="BCAA_transport_permease"/>
</dbReference>
<feature type="transmembrane region" description="Helical" evidence="10">
    <location>
        <begin position="12"/>
        <end position="35"/>
    </location>
</feature>
<dbReference type="HOGENOM" id="CLU_039929_3_0_11"/>
<dbReference type="AlphaFoldDB" id="E6M0W7"/>
<dbReference type="GO" id="GO:1903806">
    <property type="term" value="P:L-isoleucine import across plasma membrane"/>
    <property type="evidence" value="ECO:0007669"/>
    <property type="project" value="TreeGrafter"/>
</dbReference>
<evidence type="ECO:0000313" key="11">
    <source>
        <dbReference type="EMBL" id="EFU79597.1"/>
    </source>
</evidence>
<dbReference type="InterPro" id="IPR001851">
    <property type="entry name" value="ABC_transp_permease"/>
</dbReference>
<dbReference type="GO" id="GO:0015192">
    <property type="term" value="F:L-phenylalanine transmembrane transporter activity"/>
    <property type="evidence" value="ECO:0007669"/>
    <property type="project" value="TreeGrafter"/>
</dbReference>
<evidence type="ECO:0000256" key="9">
    <source>
        <dbReference type="ARBA" id="ARBA00037998"/>
    </source>
</evidence>
<comment type="similarity">
    <text evidence="9">Belongs to the binding-protein-dependent transport system permease family. LivHM subfamily.</text>
</comment>
<reference evidence="11 12" key="1">
    <citation type="submission" date="2010-12" db="EMBL/GenBank/DDBJ databases">
        <authorList>
            <person name="Muzny D."/>
            <person name="Qin X."/>
            <person name="Deng J."/>
            <person name="Jiang H."/>
            <person name="Liu Y."/>
            <person name="Qu J."/>
            <person name="Song X.-Z."/>
            <person name="Zhang L."/>
            <person name="Thornton R."/>
            <person name="Coyle M."/>
            <person name="Francisco L."/>
            <person name="Jackson L."/>
            <person name="Javaid M."/>
            <person name="Korchina V."/>
            <person name="Kovar C."/>
            <person name="Mata R."/>
            <person name="Mathew T."/>
            <person name="Ngo R."/>
            <person name="Nguyen L."/>
            <person name="Nguyen N."/>
            <person name="Okwuonu G."/>
            <person name="Ongeri F."/>
            <person name="Pham C."/>
            <person name="Simmons D."/>
            <person name="Wilczek-Boney K."/>
            <person name="Hale W."/>
            <person name="Jakkamsetti A."/>
            <person name="Pham P."/>
            <person name="Ruth R."/>
            <person name="San Lucas F."/>
            <person name="Warren J."/>
            <person name="Zhang J."/>
            <person name="Zhao Z."/>
            <person name="Zhou C."/>
            <person name="Zhu D."/>
            <person name="Lee S."/>
            <person name="Bess C."/>
            <person name="Blankenburg K."/>
            <person name="Forbes L."/>
            <person name="Fu Q."/>
            <person name="Gubbala S."/>
            <person name="Hirani K."/>
            <person name="Jayaseelan J.C."/>
            <person name="Lara F."/>
            <person name="Munidasa M."/>
            <person name="Palculict T."/>
            <person name="Patil S."/>
            <person name="Pu L.-L."/>
            <person name="Saada N."/>
            <person name="Tang L."/>
            <person name="Weissenberger G."/>
            <person name="Zhu Y."/>
            <person name="Hemphill L."/>
            <person name="Shang Y."/>
            <person name="Youmans B."/>
            <person name="Ayvaz T."/>
            <person name="Ross M."/>
            <person name="Santibanez J."/>
            <person name="Aqrawi P."/>
            <person name="Gross S."/>
            <person name="Joshi V."/>
            <person name="Fowler G."/>
            <person name="Nazareth L."/>
            <person name="Reid J."/>
            <person name="Worley K."/>
            <person name="Petrosino J."/>
            <person name="Highlander S."/>
            <person name="Gibbs R."/>
        </authorList>
    </citation>
    <scope>NUCLEOTIDE SEQUENCE [LARGE SCALE GENOMIC DNA]</scope>
    <source>
        <strain evidence="11 12">ATCC 51333</strain>
    </source>
</reference>
<accession>E6M0W7</accession>
<dbReference type="GO" id="GO:0005886">
    <property type="term" value="C:plasma membrane"/>
    <property type="evidence" value="ECO:0007669"/>
    <property type="project" value="UniProtKB-SubCell"/>
</dbReference>
<evidence type="ECO:0000256" key="7">
    <source>
        <dbReference type="ARBA" id="ARBA00022989"/>
    </source>
</evidence>
<keyword evidence="4" id="KW-0997">Cell inner membrane</keyword>
<comment type="caution">
    <text evidence="11">The sequence shown here is derived from an EMBL/GenBank/DDBJ whole genome shotgun (WGS) entry which is preliminary data.</text>
</comment>